<dbReference type="VEuPathDB" id="TrichDB:TVAG_007600"/>
<feature type="compositionally biased region" description="Acidic residues" evidence="2">
    <location>
        <begin position="382"/>
        <end position="395"/>
    </location>
</feature>
<feature type="compositionally biased region" description="Low complexity" evidence="2">
    <location>
        <begin position="396"/>
        <end position="406"/>
    </location>
</feature>
<evidence type="ECO:0000256" key="2">
    <source>
        <dbReference type="SAM" id="MobiDB-lite"/>
    </source>
</evidence>
<feature type="region of interest" description="Disordered" evidence="2">
    <location>
        <begin position="24"/>
        <end position="59"/>
    </location>
</feature>
<dbReference type="InParanoid" id="A2FSY7"/>
<gene>
    <name evidence="3" type="ORF">TVAG_007600</name>
</gene>
<dbReference type="VEuPathDB" id="TrichDB:TVAGG3_0349130"/>
<dbReference type="Proteomes" id="UP000001542">
    <property type="component" value="Unassembled WGS sequence"/>
</dbReference>
<evidence type="ECO:0000313" key="4">
    <source>
        <dbReference type="Proteomes" id="UP000001542"/>
    </source>
</evidence>
<evidence type="ECO:0000313" key="3">
    <source>
        <dbReference type="EMBL" id="EAX91983.1"/>
    </source>
</evidence>
<name>A2FSY7_TRIV3</name>
<dbReference type="RefSeq" id="XP_001304913.1">
    <property type="nucleotide sequence ID" value="XM_001304912.1"/>
</dbReference>
<organism evidence="3 4">
    <name type="scientific">Trichomonas vaginalis (strain ATCC PRA-98 / G3)</name>
    <dbReference type="NCBI Taxonomy" id="412133"/>
    <lineage>
        <taxon>Eukaryota</taxon>
        <taxon>Metamonada</taxon>
        <taxon>Parabasalia</taxon>
        <taxon>Trichomonadida</taxon>
        <taxon>Trichomonadidae</taxon>
        <taxon>Trichomonas</taxon>
    </lineage>
</organism>
<feature type="region of interest" description="Disordered" evidence="2">
    <location>
        <begin position="382"/>
        <end position="406"/>
    </location>
</feature>
<keyword evidence="4" id="KW-1185">Reference proteome</keyword>
<feature type="compositionally biased region" description="Low complexity" evidence="2">
    <location>
        <begin position="30"/>
        <end position="42"/>
    </location>
</feature>
<feature type="coiled-coil region" evidence="1">
    <location>
        <begin position="248"/>
        <end position="285"/>
    </location>
</feature>
<reference evidence="3" key="1">
    <citation type="submission" date="2006-10" db="EMBL/GenBank/DDBJ databases">
        <authorList>
            <person name="Amadeo P."/>
            <person name="Zhao Q."/>
            <person name="Wortman J."/>
            <person name="Fraser-Liggett C."/>
            <person name="Carlton J."/>
        </authorList>
    </citation>
    <scope>NUCLEOTIDE SEQUENCE</scope>
    <source>
        <strain evidence="3">G3</strain>
    </source>
</reference>
<protein>
    <submittedName>
        <fullName evidence="3">Uncharacterized protein</fullName>
    </submittedName>
</protein>
<dbReference type="KEGG" id="tva:4749688"/>
<evidence type="ECO:0000256" key="1">
    <source>
        <dbReference type="SAM" id="Coils"/>
    </source>
</evidence>
<keyword evidence="1" id="KW-0175">Coiled coil</keyword>
<sequence>MQGDTSMNIDDLDALLVDNSFTGDIKSALPSQPQSPKSKPSKNTITKTPTTNSKRRRPQFQKKIDLDALLNDLPVQEEGLITPKLSLNASSPDTSPKALSSPKLTNSLNQLTQNVENYLNSALSSAKIDILYEITQIVEKSNDYTRIIDPFMSSLKDDIKAEIVYTQNQLQDIDIESSISQFHAQMTNINQIKYQNYDTKPILNCHSFISSGQKVIDQIDQKQRELSNVVTDSISRNHPRYYPSFSNLESLKSKRLDCEVNMATLEMELADVKKRQEKIQQMRNKTSLLDDENDNSTLDSESSVAAAAFTEVRGLTQEMLQETTRISTFLSAMRREYDSEFRHMMSASSDWNDAFLIYYVNSPSSTPLSSPEPKHIPRVTLVEEEDEEDEEDQGESSELSVSNSSILEFAKMEQNIYAERRRKRDSELSQANAFLKDKMKEEMHNFRAMYRKPK</sequence>
<proteinExistence type="predicted"/>
<dbReference type="AlphaFoldDB" id="A2FSY7"/>
<reference evidence="3" key="2">
    <citation type="journal article" date="2007" name="Science">
        <title>Draft genome sequence of the sexually transmitted pathogen Trichomonas vaginalis.</title>
        <authorList>
            <person name="Carlton J.M."/>
            <person name="Hirt R.P."/>
            <person name="Silva J.C."/>
            <person name="Delcher A.L."/>
            <person name="Schatz M."/>
            <person name="Zhao Q."/>
            <person name="Wortman J.R."/>
            <person name="Bidwell S.L."/>
            <person name="Alsmark U.C.M."/>
            <person name="Besteiro S."/>
            <person name="Sicheritz-Ponten T."/>
            <person name="Noel C.J."/>
            <person name="Dacks J.B."/>
            <person name="Foster P.G."/>
            <person name="Simillion C."/>
            <person name="Van de Peer Y."/>
            <person name="Miranda-Saavedra D."/>
            <person name="Barton G.J."/>
            <person name="Westrop G.D."/>
            <person name="Mueller S."/>
            <person name="Dessi D."/>
            <person name="Fiori P.L."/>
            <person name="Ren Q."/>
            <person name="Paulsen I."/>
            <person name="Zhang H."/>
            <person name="Bastida-Corcuera F.D."/>
            <person name="Simoes-Barbosa A."/>
            <person name="Brown M.T."/>
            <person name="Hayes R.D."/>
            <person name="Mukherjee M."/>
            <person name="Okumura C.Y."/>
            <person name="Schneider R."/>
            <person name="Smith A.J."/>
            <person name="Vanacova S."/>
            <person name="Villalvazo M."/>
            <person name="Haas B.J."/>
            <person name="Pertea M."/>
            <person name="Feldblyum T.V."/>
            <person name="Utterback T.R."/>
            <person name="Shu C.L."/>
            <person name="Osoegawa K."/>
            <person name="de Jong P.J."/>
            <person name="Hrdy I."/>
            <person name="Horvathova L."/>
            <person name="Zubacova Z."/>
            <person name="Dolezal P."/>
            <person name="Malik S.B."/>
            <person name="Logsdon J.M. Jr."/>
            <person name="Henze K."/>
            <person name="Gupta A."/>
            <person name="Wang C.C."/>
            <person name="Dunne R.L."/>
            <person name="Upcroft J.A."/>
            <person name="Upcroft P."/>
            <person name="White O."/>
            <person name="Salzberg S.L."/>
            <person name="Tang P."/>
            <person name="Chiu C.-H."/>
            <person name="Lee Y.-S."/>
            <person name="Embley T.M."/>
            <person name="Coombs G.H."/>
            <person name="Mottram J.C."/>
            <person name="Tachezy J."/>
            <person name="Fraser-Liggett C.M."/>
            <person name="Johnson P.J."/>
        </authorList>
    </citation>
    <scope>NUCLEOTIDE SEQUENCE [LARGE SCALE GENOMIC DNA]</scope>
    <source>
        <strain evidence="3">G3</strain>
    </source>
</reference>
<accession>A2FSY7</accession>
<dbReference type="EMBL" id="DS113998">
    <property type="protein sequence ID" value="EAX91983.1"/>
    <property type="molecule type" value="Genomic_DNA"/>
</dbReference>
<feature type="compositionally biased region" description="Polar residues" evidence="2">
    <location>
        <begin position="43"/>
        <end position="52"/>
    </location>
</feature>
<dbReference type="SMR" id="A2FSY7"/>